<dbReference type="Gene3D" id="1.20.1530.20">
    <property type="match status" value="1"/>
</dbReference>
<dbReference type="EMBL" id="FN648583">
    <property type="protein sequence ID" value="CBJ32890.1"/>
    <property type="molecule type" value="Genomic_DNA"/>
</dbReference>
<dbReference type="STRING" id="2880.D7FZU1"/>
<feature type="region of interest" description="Disordered" evidence="1">
    <location>
        <begin position="65"/>
        <end position="104"/>
    </location>
</feature>
<accession>D7FZU1</accession>
<proteinExistence type="predicted"/>
<evidence type="ECO:0000313" key="3">
    <source>
        <dbReference type="Proteomes" id="UP000002630"/>
    </source>
</evidence>
<evidence type="ECO:0000256" key="1">
    <source>
        <dbReference type="SAM" id="MobiDB-lite"/>
    </source>
</evidence>
<sequence length="104" mass="10406">MRACGFSEQEARTTSIEVGMQNSALAVVLAQRGLADPLSAIPGAVSATCHSLIGSALAAFWRTGDGGSRAEPLPSTSTAAAVGGGGEQQQQVEEVDLYDAGGGI</sequence>
<keyword evidence="3" id="KW-1185">Reference proteome</keyword>
<evidence type="ECO:0000313" key="2">
    <source>
        <dbReference type="EMBL" id="CBJ32890.1"/>
    </source>
</evidence>
<dbReference type="InterPro" id="IPR038770">
    <property type="entry name" value="Na+/solute_symporter_sf"/>
</dbReference>
<dbReference type="InParanoid" id="D7FZU1"/>
<dbReference type="InterPro" id="IPR004710">
    <property type="entry name" value="Bilac:Na_transpt"/>
</dbReference>
<dbReference type="OrthoDB" id="203097at2759"/>
<dbReference type="Proteomes" id="UP000002630">
    <property type="component" value="Linkage Group LG11"/>
</dbReference>
<dbReference type="eggNOG" id="KOG2718">
    <property type="taxonomic scope" value="Eukaryota"/>
</dbReference>
<dbReference type="EMBL" id="FN649736">
    <property type="protein sequence ID" value="CBJ32890.1"/>
    <property type="molecule type" value="Genomic_DNA"/>
</dbReference>
<protein>
    <submittedName>
        <fullName evidence="2">Na+-bile acid cotransporter (ISS)</fullName>
    </submittedName>
</protein>
<name>D7FZU1_ECTSI</name>
<gene>
    <name evidence="2" type="ORF">Esi_0387_0017</name>
</gene>
<reference evidence="2 3" key="1">
    <citation type="journal article" date="2010" name="Nature">
        <title>The Ectocarpus genome and the independent evolution of multicellularity in brown algae.</title>
        <authorList>
            <person name="Cock J.M."/>
            <person name="Sterck L."/>
            <person name="Rouze P."/>
            <person name="Scornet D."/>
            <person name="Allen A.E."/>
            <person name="Amoutzias G."/>
            <person name="Anthouard V."/>
            <person name="Artiguenave F."/>
            <person name="Aury J.M."/>
            <person name="Badger J.H."/>
            <person name="Beszteri B."/>
            <person name="Billiau K."/>
            <person name="Bonnet E."/>
            <person name="Bothwell J.H."/>
            <person name="Bowler C."/>
            <person name="Boyen C."/>
            <person name="Brownlee C."/>
            <person name="Carrano C.J."/>
            <person name="Charrier B."/>
            <person name="Cho G.Y."/>
            <person name="Coelho S.M."/>
            <person name="Collen J."/>
            <person name="Corre E."/>
            <person name="Da Silva C."/>
            <person name="Delage L."/>
            <person name="Delaroque N."/>
            <person name="Dittami S.M."/>
            <person name="Doulbeau S."/>
            <person name="Elias M."/>
            <person name="Farnham G."/>
            <person name="Gachon C.M."/>
            <person name="Gschloessl B."/>
            <person name="Heesch S."/>
            <person name="Jabbari K."/>
            <person name="Jubin C."/>
            <person name="Kawai H."/>
            <person name="Kimura K."/>
            <person name="Kloareg B."/>
            <person name="Kupper F.C."/>
            <person name="Lang D."/>
            <person name="Le Bail A."/>
            <person name="Leblanc C."/>
            <person name="Lerouge P."/>
            <person name="Lohr M."/>
            <person name="Lopez P.J."/>
            <person name="Martens C."/>
            <person name="Maumus F."/>
            <person name="Michel G."/>
            <person name="Miranda-Saavedra D."/>
            <person name="Morales J."/>
            <person name="Moreau H."/>
            <person name="Motomura T."/>
            <person name="Nagasato C."/>
            <person name="Napoli C.A."/>
            <person name="Nelson D.R."/>
            <person name="Nyvall-Collen P."/>
            <person name="Peters A.F."/>
            <person name="Pommier C."/>
            <person name="Potin P."/>
            <person name="Poulain J."/>
            <person name="Quesneville H."/>
            <person name="Read B."/>
            <person name="Rensing S.A."/>
            <person name="Ritter A."/>
            <person name="Rousvoal S."/>
            <person name="Samanta M."/>
            <person name="Samson G."/>
            <person name="Schroeder D.C."/>
            <person name="Segurens B."/>
            <person name="Strittmatter M."/>
            <person name="Tonon T."/>
            <person name="Tregear J.W."/>
            <person name="Valentin K."/>
            <person name="von Dassow P."/>
            <person name="Yamagishi T."/>
            <person name="Van de Peer Y."/>
            <person name="Wincker P."/>
        </authorList>
    </citation>
    <scope>NUCLEOTIDE SEQUENCE [LARGE SCALE GENOMIC DNA]</scope>
    <source>
        <strain evidence="3">Ec32 / CCAP1310/4</strain>
    </source>
</reference>
<dbReference type="AlphaFoldDB" id="D7FZU1"/>
<dbReference type="PANTHER" id="PTHR10361">
    <property type="entry name" value="SODIUM-BILE ACID COTRANSPORTER"/>
    <property type="match status" value="1"/>
</dbReference>
<dbReference type="PANTHER" id="PTHR10361:SF28">
    <property type="entry name" value="P3 PROTEIN-RELATED"/>
    <property type="match status" value="1"/>
</dbReference>
<organism evidence="2 3">
    <name type="scientific">Ectocarpus siliculosus</name>
    <name type="common">Brown alga</name>
    <name type="synonym">Conferva siliculosa</name>
    <dbReference type="NCBI Taxonomy" id="2880"/>
    <lineage>
        <taxon>Eukaryota</taxon>
        <taxon>Sar</taxon>
        <taxon>Stramenopiles</taxon>
        <taxon>Ochrophyta</taxon>
        <taxon>PX clade</taxon>
        <taxon>Phaeophyceae</taxon>
        <taxon>Ectocarpales</taxon>
        <taxon>Ectocarpaceae</taxon>
        <taxon>Ectocarpus</taxon>
    </lineage>
</organism>